<accession>A0A165QV86</accession>
<dbReference type="AlphaFoldDB" id="A0A165QV86"/>
<evidence type="ECO:0000313" key="4">
    <source>
        <dbReference type="EMBL" id="KZT22921.1"/>
    </source>
</evidence>
<dbReference type="Proteomes" id="UP000076761">
    <property type="component" value="Unassembled WGS sequence"/>
</dbReference>
<evidence type="ECO:0000256" key="1">
    <source>
        <dbReference type="ARBA" id="ARBA00010884"/>
    </source>
</evidence>
<dbReference type="SUPFAM" id="SSF53474">
    <property type="entry name" value="alpha/beta-Hydrolases"/>
    <property type="match status" value="1"/>
</dbReference>
<proteinExistence type="inferred from homology"/>
<dbReference type="InterPro" id="IPR000952">
    <property type="entry name" value="AB_hydrolase_4_CS"/>
</dbReference>
<dbReference type="PROSITE" id="PS01133">
    <property type="entry name" value="UPF0017"/>
    <property type="match status" value="1"/>
</dbReference>
<gene>
    <name evidence="4" type="ORF">NEOLEDRAFT_1070369</name>
</gene>
<comment type="similarity">
    <text evidence="1">Belongs to the AB hydrolase superfamily. AB hydrolase 4 family.</text>
</comment>
<dbReference type="PANTHER" id="PTHR10794">
    <property type="entry name" value="ABHYDROLASE DOMAIN-CONTAINING PROTEIN"/>
    <property type="match status" value="1"/>
</dbReference>
<dbReference type="GO" id="GO:0051792">
    <property type="term" value="P:medium-chain fatty acid biosynthetic process"/>
    <property type="evidence" value="ECO:0007669"/>
    <property type="project" value="TreeGrafter"/>
</dbReference>
<dbReference type="Pfam" id="PF00561">
    <property type="entry name" value="Abhydrolase_1"/>
    <property type="match status" value="1"/>
</dbReference>
<name>A0A165QV86_9AGAM</name>
<reference evidence="4 5" key="1">
    <citation type="journal article" date="2016" name="Mol. Biol. Evol.">
        <title>Comparative Genomics of Early-Diverging Mushroom-Forming Fungi Provides Insights into the Origins of Lignocellulose Decay Capabilities.</title>
        <authorList>
            <person name="Nagy L.G."/>
            <person name="Riley R."/>
            <person name="Tritt A."/>
            <person name="Adam C."/>
            <person name="Daum C."/>
            <person name="Floudas D."/>
            <person name="Sun H."/>
            <person name="Yadav J.S."/>
            <person name="Pangilinan J."/>
            <person name="Larsson K.H."/>
            <person name="Matsuura K."/>
            <person name="Barry K."/>
            <person name="Labutti K."/>
            <person name="Kuo R."/>
            <person name="Ohm R.A."/>
            <person name="Bhattacharya S.S."/>
            <person name="Shirouzu T."/>
            <person name="Yoshinaga Y."/>
            <person name="Martin F.M."/>
            <person name="Grigoriev I.V."/>
            <person name="Hibbett D.S."/>
        </authorList>
    </citation>
    <scope>NUCLEOTIDE SEQUENCE [LARGE SCALE GENOMIC DNA]</scope>
    <source>
        <strain evidence="4 5">HHB14362 ss-1</strain>
    </source>
</reference>
<dbReference type="InterPro" id="IPR050960">
    <property type="entry name" value="AB_hydrolase_4_sf"/>
</dbReference>
<keyword evidence="4" id="KW-0378">Hydrolase</keyword>
<keyword evidence="2" id="KW-1133">Transmembrane helix</keyword>
<evidence type="ECO:0000313" key="5">
    <source>
        <dbReference type="Proteomes" id="UP000076761"/>
    </source>
</evidence>
<dbReference type="OrthoDB" id="5954035at2759"/>
<dbReference type="InParanoid" id="A0A165QV86"/>
<dbReference type="STRING" id="1314782.A0A165QV86"/>
<evidence type="ECO:0000256" key="2">
    <source>
        <dbReference type="SAM" id="Phobius"/>
    </source>
</evidence>
<protein>
    <submittedName>
        <fullName evidence="4">AB-hydrolase YheT</fullName>
    </submittedName>
</protein>
<keyword evidence="5" id="KW-1185">Reference proteome</keyword>
<dbReference type="GO" id="GO:0047372">
    <property type="term" value="F:monoacylglycerol lipase activity"/>
    <property type="evidence" value="ECO:0007669"/>
    <property type="project" value="TreeGrafter"/>
</dbReference>
<dbReference type="Gene3D" id="3.40.50.1820">
    <property type="entry name" value="alpha/beta hydrolase"/>
    <property type="match status" value="1"/>
</dbReference>
<feature type="domain" description="AB hydrolase-1" evidence="3">
    <location>
        <begin position="140"/>
        <end position="398"/>
    </location>
</feature>
<sequence length="475" mass="52106">MLSCSDYFGSTTILASGATLIVLYLGIAYTRRILVSGVKLVYSATSASLISETNLLNKPLTLVDLVKTEVPALHGPEPIFRSVWWLPGGNAQTIYCSLGAFNQVDPIVYERKLLRLPDGGTLALDITPPFSVHPRTIGEPVLLVTHGLTGGSHESYVRAALTALASLELPSDRRFRAVVLNSRGCNGSPVTSPKLYHAGTTDDIRDAVLWICHTFPGSSIFGLGFSLGANTLTKYVGEEGPDCPMSGIVSLANVWDFARGSPHIEYGSWMNRFIYDFVLGGALQALLRQHRRIFYEDPASPLSATLLDGFLKRKNVRLRDYDSVITPRIYGFKDSTDYYSAISSCRVVHRISIPCLAINAADDPIVTVDNIPVCQILQSSWVIQAITGGGGHMGWFESPNRSGQNYQRWYVKPTVQYLLALLKLGLAVRPKPRITEDSNRGVYVQENRPDIGFREVEEDSIVTSGAGDSKLFSGW</sequence>
<keyword evidence="2" id="KW-0812">Transmembrane</keyword>
<dbReference type="InterPro" id="IPR029058">
    <property type="entry name" value="AB_hydrolase_fold"/>
</dbReference>
<dbReference type="EMBL" id="KV425590">
    <property type="protein sequence ID" value="KZT22921.1"/>
    <property type="molecule type" value="Genomic_DNA"/>
</dbReference>
<dbReference type="GO" id="GO:0008126">
    <property type="term" value="F:acetylesterase activity"/>
    <property type="evidence" value="ECO:0007669"/>
    <property type="project" value="TreeGrafter"/>
</dbReference>
<evidence type="ECO:0000259" key="3">
    <source>
        <dbReference type="Pfam" id="PF00561"/>
    </source>
</evidence>
<organism evidence="4 5">
    <name type="scientific">Neolentinus lepideus HHB14362 ss-1</name>
    <dbReference type="NCBI Taxonomy" id="1314782"/>
    <lineage>
        <taxon>Eukaryota</taxon>
        <taxon>Fungi</taxon>
        <taxon>Dikarya</taxon>
        <taxon>Basidiomycota</taxon>
        <taxon>Agaricomycotina</taxon>
        <taxon>Agaricomycetes</taxon>
        <taxon>Gloeophyllales</taxon>
        <taxon>Gloeophyllaceae</taxon>
        <taxon>Neolentinus</taxon>
    </lineage>
</organism>
<dbReference type="GO" id="GO:0051793">
    <property type="term" value="P:medium-chain fatty acid catabolic process"/>
    <property type="evidence" value="ECO:0007669"/>
    <property type="project" value="TreeGrafter"/>
</dbReference>
<feature type="transmembrane region" description="Helical" evidence="2">
    <location>
        <begin position="12"/>
        <end position="30"/>
    </location>
</feature>
<dbReference type="PANTHER" id="PTHR10794:SF63">
    <property type="entry name" value="ALPHA_BETA HYDROLASE 1, ISOFORM A"/>
    <property type="match status" value="1"/>
</dbReference>
<dbReference type="InterPro" id="IPR000073">
    <property type="entry name" value="AB_hydrolase_1"/>
</dbReference>
<keyword evidence="2" id="KW-0472">Membrane</keyword>